<feature type="domain" description="CBS" evidence="3">
    <location>
        <begin position="80"/>
        <end position="136"/>
    </location>
</feature>
<evidence type="ECO:0000259" key="3">
    <source>
        <dbReference type="PROSITE" id="PS51371"/>
    </source>
</evidence>
<dbReference type="Proteomes" id="UP000029661">
    <property type="component" value="Chromosome"/>
</dbReference>
<dbReference type="InterPro" id="IPR046342">
    <property type="entry name" value="CBS_dom_sf"/>
</dbReference>
<feature type="domain" description="CBS" evidence="3">
    <location>
        <begin position="7"/>
        <end position="72"/>
    </location>
</feature>
<gene>
    <name evidence="4" type="ORF">BRM9_0270</name>
</gene>
<feature type="domain" description="CBS" evidence="3">
    <location>
        <begin position="217"/>
        <end position="272"/>
    </location>
</feature>
<protein>
    <submittedName>
        <fullName evidence="4">CBS domain-containing protein</fullName>
    </submittedName>
</protein>
<dbReference type="Gene3D" id="3.10.580.10">
    <property type="entry name" value="CBS-domain"/>
    <property type="match status" value="2"/>
</dbReference>
<name>A0A089ZUQ6_METFO</name>
<dbReference type="Pfam" id="PF00571">
    <property type="entry name" value="CBS"/>
    <property type="match status" value="4"/>
</dbReference>
<dbReference type="OrthoDB" id="8919at2157"/>
<dbReference type="SMART" id="SM00116">
    <property type="entry name" value="CBS"/>
    <property type="match status" value="4"/>
</dbReference>
<evidence type="ECO:0000256" key="1">
    <source>
        <dbReference type="ARBA" id="ARBA00023122"/>
    </source>
</evidence>
<evidence type="ECO:0000313" key="5">
    <source>
        <dbReference type="Proteomes" id="UP000029661"/>
    </source>
</evidence>
<dbReference type="InterPro" id="IPR051257">
    <property type="entry name" value="Diverse_CBS-Domain"/>
</dbReference>
<organism evidence="4 5">
    <name type="scientific">Methanobacterium formicicum</name>
    <dbReference type="NCBI Taxonomy" id="2162"/>
    <lineage>
        <taxon>Archaea</taxon>
        <taxon>Methanobacteriati</taxon>
        <taxon>Methanobacteriota</taxon>
        <taxon>Methanomada group</taxon>
        <taxon>Methanobacteria</taxon>
        <taxon>Methanobacteriales</taxon>
        <taxon>Methanobacteriaceae</taxon>
        <taxon>Methanobacterium</taxon>
    </lineage>
</organism>
<evidence type="ECO:0000313" key="4">
    <source>
        <dbReference type="EMBL" id="AIS31099.1"/>
    </source>
</evidence>
<proteinExistence type="predicted"/>
<evidence type="ECO:0000256" key="2">
    <source>
        <dbReference type="PROSITE-ProRule" id="PRU00703"/>
    </source>
</evidence>
<dbReference type="KEGG" id="mfc:BRM9_0270"/>
<dbReference type="AlphaFoldDB" id="A0A089ZUQ6"/>
<feature type="domain" description="CBS" evidence="3">
    <location>
        <begin position="143"/>
        <end position="198"/>
    </location>
</feature>
<keyword evidence="1 2" id="KW-0129">CBS domain</keyword>
<accession>A0A089ZUQ6</accession>
<dbReference type="RefSeq" id="WP_048084500.1">
    <property type="nucleotide sequence ID" value="NZ_CP006933.1"/>
</dbReference>
<dbReference type="InterPro" id="IPR000644">
    <property type="entry name" value="CBS_dom"/>
</dbReference>
<dbReference type="STRING" id="2162.BRM9_0270"/>
<dbReference type="CDD" id="cd04584">
    <property type="entry name" value="CBS_pair_AcuB_like"/>
    <property type="match status" value="1"/>
</dbReference>
<dbReference type="PROSITE" id="PS51371">
    <property type="entry name" value="CBS"/>
    <property type="match status" value="4"/>
</dbReference>
<dbReference type="PANTHER" id="PTHR43080:SF2">
    <property type="entry name" value="CBS DOMAIN-CONTAINING PROTEIN"/>
    <property type="match status" value="1"/>
</dbReference>
<dbReference type="PANTHER" id="PTHR43080">
    <property type="entry name" value="CBS DOMAIN-CONTAINING PROTEIN CBSX3, MITOCHONDRIAL"/>
    <property type="match status" value="1"/>
</dbReference>
<sequence length="272" mass="30206">MHVKDIMAKGIVVVDKDQNIHDALKLMKKHKISRLPVINTNQNNQKELVGIITEKDIALRLGSSKYGNLAPSHFHVSTVMTPQPVIAQEDQTLASAAKTMLENKIGGLTVMDSGQITGMITKSDFLETCQGRPFTEITVKERMKTSVTTIGPQDRLVHARRIIIDQGIGRLPVMEDGHLQGMITAKDIALAMMSFRKVVPDKYKPARIRNLLVEDVMVQNVKTLTEETPVSQAAQMMLDANFSGMPVVEEEQMTGILTKTDFLELIVELEGF</sequence>
<dbReference type="GeneID" id="24791413"/>
<dbReference type="EMBL" id="CP006933">
    <property type="protein sequence ID" value="AIS31099.1"/>
    <property type="molecule type" value="Genomic_DNA"/>
</dbReference>
<reference evidence="4 5" key="1">
    <citation type="submission" date="2013-12" db="EMBL/GenBank/DDBJ databases">
        <title>The complete genome sequence of Methanobacterium sp. BRM9.</title>
        <authorList>
            <consortium name="Pastoral Greenhouse Gas Research Consortium"/>
            <person name="Kelly W.J."/>
            <person name="Leahy S.C."/>
            <person name="Perry R."/>
            <person name="Li D."/>
            <person name="Altermann E."/>
            <person name="Lambie S.C."/>
            <person name="Attwood G.T."/>
        </authorList>
    </citation>
    <scope>NUCLEOTIDE SEQUENCE [LARGE SCALE GENOMIC DNA]</scope>
    <source>
        <strain evidence="4 5">BRM9</strain>
    </source>
</reference>
<dbReference type="SUPFAM" id="SSF54631">
    <property type="entry name" value="CBS-domain pair"/>
    <property type="match status" value="2"/>
</dbReference>